<dbReference type="InterPro" id="IPR036412">
    <property type="entry name" value="HAD-like_sf"/>
</dbReference>
<dbReference type="GO" id="GO:0016787">
    <property type="term" value="F:hydrolase activity"/>
    <property type="evidence" value="ECO:0007669"/>
    <property type="project" value="UniProtKB-KW"/>
</dbReference>
<evidence type="ECO:0000313" key="1">
    <source>
        <dbReference type="EMBL" id="RAG86945.1"/>
    </source>
</evidence>
<dbReference type="SFLD" id="SFLDS00003">
    <property type="entry name" value="Haloacid_Dehalogenase"/>
    <property type="match status" value="1"/>
</dbReference>
<evidence type="ECO:0000313" key="2">
    <source>
        <dbReference type="Proteomes" id="UP000248889"/>
    </source>
</evidence>
<dbReference type="Gene3D" id="3.40.50.1000">
    <property type="entry name" value="HAD superfamily/HAD-like"/>
    <property type="match status" value="1"/>
</dbReference>
<dbReference type="InterPro" id="IPR023214">
    <property type="entry name" value="HAD_sf"/>
</dbReference>
<dbReference type="Pfam" id="PF12710">
    <property type="entry name" value="HAD"/>
    <property type="match status" value="1"/>
</dbReference>
<comment type="caution">
    <text evidence="1">The sequence shown here is derived from an EMBL/GenBank/DDBJ whole genome shotgun (WGS) entry which is preliminary data.</text>
</comment>
<dbReference type="OrthoDB" id="9793014at2"/>
<dbReference type="Gene3D" id="1.10.150.240">
    <property type="entry name" value="Putative phosphatase, domain 2"/>
    <property type="match status" value="1"/>
</dbReference>
<dbReference type="SFLD" id="SFLDG01129">
    <property type="entry name" value="C1.5:_HAD__Beta-PGM__Phosphata"/>
    <property type="match status" value="1"/>
</dbReference>
<keyword evidence="2" id="KW-1185">Reference proteome</keyword>
<dbReference type="PANTHER" id="PTHR43434">
    <property type="entry name" value="PHOSPHOGLYCOLATE PHOSPHATASE"/>
    <property type="match status" value="1"/>
</dbReference>
<organism evidence="1 2">
    <name type="scientific">Streptacidiphilus pinicola</name>
    <dbReference type="NCBI Taxonomy" id="2219663"/>
    <lineage>
        <taxon>Bacteria</taxon>
        <taxon>Bacillati</taxon>
        <taxon>Actinomycetota</taxon>
        <taxon>Actinomycetes</taxon>
        <taxon>Kitasatosporales</taxon>
        <taxon>Streptomycetaceae</taxon>
        <taxon>Streptacidiphilus</taxon>
    </lineage>
</organism>
<dbReference type="InterPro" id="IPR050155">
    <property type="entry name" value="HAD-like_hydrolase_sf"/>
</dbReference>
<gene>
    <name evidence="1" type="ORF">DN069_03765</name>
</gene>
<dbReference type="InterPro" id="IPR023198">
    <property type="entry name" value="PGP-like_dom2"/>
</dbReference>
<dbReference type="SUPFAM" id="SSF56784">
    <property type="entry name" value="HAD-like"/>
    <property type="match status" value="1"/>
</dbReference>
<sequence length="215" mass="22625">MTPLTPLPPLVPPLAVGFDLDMTLIDSRPGIARAYGILAEETGTEIDTDLVVSRLGPPVEIEMANWFPPEDVQLMSDRYRKLYAEYGVAGVTPLPGAREALAAVHAAGGRTVVVTGKFTPNARLNLEALDMRVDALHGDVFAAGKAEALRAEGVRVYVGDHLGDVEGAREADAFPVAVTTGPYDAESLRAAGAGVVLTDLTAFPAWLTGYLAAPC</sequence>
<dbReference type="EMBL" id="QKYN01000016">
    <property type="protein sequence ID" value="RAG86945.1"/>
    <property type="molecule type" value="Genomic_DNA"/>
</dbReference>
<reference evidence="1 2" key="1">
    <citation type="submission" date="2018-06" db="EMBL/GenBank/DDBJ databases">
        <title>Streptacidiphilus pinicola sp. nov., isolated from pine grove soil.</title>
        <authorList>
            <person name="Roh S.G."/>
            <person name="Park S."/>
            <person name="Kim M.-K."/>
            <person name="Yun B.-R."/>
            <person name="Park J."/>
            <person name="Kim M.J."/>
            <person name="Kim Y.S."/>
            <person name="Kim S.B."/>
        </authorList>
    </citation>
    <scope>NUCLEOTIDE SEQUENCE [LARGE SCALE GENOMIC DNA]</scope>
    <source>
        <strain evidence="1 2">MMS16-CNU450</strain>
    </source>
</reference>
<dbReference type="PANTHER" id="PTHR43434:SF20">
    <property type="entry name" value="5'-NUCLEOTIDASE"/>
    <property type="match status" value="1"/>
</dbReference>
<protein>
    <submittedName>
        <fullName evidence="1">HAD family hydrolase</fullName>
    </submittedName>
</protein>
<dbReference type="AlphaFoldDB" id="A0A2X0KCZ8"/>
<dbReference type="RefSeq" id="WP_111499364.1">
    <property type="nucleotide sequence ID" value="NZ_QKYN01000016.1"/>
</dbReference>
<dbReference type="Proteomes" id="UP000248889">
    <property type="component" value="Unassembled WGS sequence"/>
</dbReference>
<name>A0A2X0KCZ8_9ACTN</name>
<keyword evidence="1" id="KW-0378">Hydrolase</keyword>
<proteinExistence type="predicted"/>
<dbReference type="GO" id="GO:0004713">
    <property type="term" value="F:protein tyrosine kinase activity"/>
    <property type="evidence" value="ECO:0007669"/>
    <property type="project" value="TreeGrafter"/>
</dbReference>
<accession>A0A2X0KCZ8</accession>
<dbReference type="GO" id="GO:0005829">
    <property type="term" value="C:cytosol"/>
    <property type="evidence" value="ECO:0007669"/>
    <property type="project" value="TreeGrafter"/>
</dbReference>